<protein>
    <submittedName>
        <fullName evidence="2">B12-binding protein</fullName>
    </submittedName>
</protein>
<proteinExistence type="predicted"/>
<dbReference type="Proteomes" id="UP000217257">
    <property type="component" value="Chromosome"/>
</dbReference>
<evidence type="ECO:0000313" key="3">
    <source>
        <dbReference type="Proteomes" id="UP000217257"/>
    </source>
</evidence>
<feature type="region of interest" description="Disordered" evidence="1">
    <location>
        <begin position="15"/>
        <end position="42"/>
    </location>
</feature>
<gene>
    <name evidence="2" type="ORF">CYFUS_001723</name>
</gene>
<reference evidence="2 3" key="1">
    <citation type="submission" date="2017-06" db="EMBL/GenBank/DDBJ databases">
        <title>Sequencing and comparative analysis of myxobacterial genomes.</title>
        <authorList>
            <person name="Rupp O."/>
            <person name="Goesmann A."/>
            <person name="Sogaard-Andersen L."/>
        </authorList>
    </citation>
    <scope>NUCLEOTIDE SEQUENCE [LARGE SCALE GENOMIC DNA]</scope>
    <source>
        <strain evidence="2 3">DSM 52655</strain>
    </source>
</reference>
<dbReference type="EMBL" id="CP022098">
    <property type="protein sequence ID" value="ATB36309.1"/>
    <property type="molecule type" value="Genomic_DNA"/>
</dbReference>
<evidence type="ECO:0000313" key="2">
    <source>
        <dbReference type="EMBL" id="ATB36309.1"/>
    </source>
</evidence>
<dbReference type="KEGG" id="cfus:CYFUS_001723"/>
<organism evidence="2 3">
    <name type="scientific">Cystobacter fuscus</name>
    <dbReference type="NCBI Taxonomy" id="43"/>
    <lineage>
        <taxon>Bacteria</taxon>
        <taxon>Pseudomonadati</taxon>
        <taxon>Myxococcota</taxon>
        <taxon>Myxococcia</taxon>
        <taxon>Myxococcales</taxon>
        <taxon>Cystobacterineae</taxon>
        <taxon>Archangiaceae</taxon>
        <taxon>Cystobacter</taxon>
    </lineage>
</organism>
<sequence>MGHYEEAIRYANTRRLPPQHAQVKTSKTNVRRSSPAQSSRGMRSFFGSLLTPAWVATFAPSSPAWGACKVCTLGQISRTLYEVGGQYRRNM</sequence>
<dbReference type="AlphaFoldDB" id="A0A250IX51"/>
<feature type="compositionally biased region" description="Polar residues" evidence="1">
    <location>
        <begin position="22"/>
        <end position="41"/>
    </location>
</feature>
<evidence type="ECO:0000256" key="1">
    <source>
        <dbReference type="SAM" id="MobiDB-lite"/>
    </source>
</evidence>
<name>A0A250IX51_9BACT</name>
<accession>A0A250IX51</accession>